<accession>A0AC35U5I0</accession>
<reference evidence="2" key="1">
    <citation type="submission" date="2016-11" db="UniProtKB">
        <authorList>
            <consortium name="WormBaseParasite"/>
        </authorList>
    </citation>
    <scope>IDENTIFICATION</scope>
    <source>
        <strain evidence="2">KR3021</strain>
    </source>
</reference>
<name>A0AC35U5I0_9BILA</name>
<sequence length="428" mass="48137">MKLLVAKAWEKTPIQQDMIYVVASTTSVCLLMTVLHLIQIHVIYGCMKFFEVKLQMAQLRIEYGQIEEDQKNSPINSLQNTNDFKLVQILLLLTVYSPISKEAMNYENSYQTGFSPNTQRKNYYSGSCSTGVQRWADPSSGCNMSLYDSSGKRKQPYVGCSCGEENCLFLNNPTPNSNNSHSYISRGTMPAAINANTAYPPLLNGSVKSGHNIKSKPKSVSIKKTVQRANCYHDINSRSFYCCCGSVHVVLGAKLFLVFYIGLTAMGIWYGAKSTIVWTSIPIFVISSSIYGFIKQRHKYIYPFLIISVVQIIACLIMVIVVVGFAIFNYGTLKNIAASNNFYEMDKNEISETFLVVTVGILVGLCCTMALIHVWQCMVVYKCLEFFEVLYNGKIVDNYHNNTIGPISNEVTKYYHDSDSIPLYLTQK</sequence>
<dbReference type="Proteomes" id="UP000095286">
    <property type="component" value="Unplaced"/>
</dbReference>
<evidence type="ECO:0000313" key="1">
    <source>
        <dbReference type="Proteomes" id="UP000095286"/>
    </source>
</evidence>
<dbReference type="WBParaSite" id="RSKR_0000801233.1">
    <property type="protein sequence ID" value="RSKR_0000801233.1"/>
    <property type="gene ID" value="RSKR_0000801233"/>
</dbReference>
<proteinExistence type="predicted"/>
<protein>
    <submittedName>
        <fullName evidence="2">Transmembrane protein</fullName>
    </submittedName>
</protein>
<organism evidence="1 2">
    <name type="scientific">Rhabditophanes sp. KR3021</name>
    <dbReference type="NCBI Taxonomy" id="114890"/>
    <lineage>
        <taxon>Eukaryota</taxon>
        <taxon>Metazoa</taxon>
        <taxon>Ecdysozoa</taxon>
        <taxon>Nematoda</taxon>
        <taxon>Chromadorea</taxon>
        <taxon>Rhabditida</taxon>
        <taxon>Tylenchina</taxon>
        <taxon>Panagrolaimomorpha</taxon>
        <taxon>Strongyloidoidea</taxon>
        <taxon>Alloionematidae</taxon>
        <taxon>Rhabditophanes</taxon>
    </lineage>
</organism>
<evidence type="ECO:0000313" key="2">
    <source>
        <dbReference type="WBParaSite" id="RSKR_0000801233.1"/>
    </source>
</evidence>